<evidence type="ECO:0000313" key="1">
    <source>
        <dbReference type="EMBL" id="KAF9732529.1"/>
    </source>
</evidence>
<proteinExistence type="predicted"/>
<protein>
    <submittedName>
        <fullName evidence="1">Uncharacterized protein</fullName>
    </submittedName>
</protein>
<dbReference type="Proteomes" id="UP000756921">
    <property type="component" value="Unassembled WGS sequence"/>
</dbReference>
<gene>
    <name evidence="1" type="ORF">PMIN01_09387</name>
</gene>
<organism evidence="1 2">
    <name type="scientific">Paraphaeosphaeria minitans</name>
    <dbReference type="NCBI Taxonomy" id="565426"/>
    <lineage>
        <taxon>Eukaryota</taxon>
        <taxon>Fungi</taxon>
        <taxon>Dikarya</taxon>
        <taxon>Ascomycota</taxon>
        <taxon>Pezizomycotina</taxon>
        <taxon>Dothideomycetes</taxon>
        <taxon>Pleosporomycetidae</taxon>
        <taxon>Pleosporales</taxon>
        <taxon>Massarineae</taxon>
        <taxon>Didymosphaeriaceae</taxon>
        <taxon>Paraphaeosphaeria</taxon>
    </lineage>
</organism>
<keyword evidence="2" id="KW-1185">Reference proteome</keyword>
<comment type="caution">
    <text evidence="1">The sequence shown here is derived from an EMBL/GenBank/DDBJ whole genome shotgun (WGS) entry which is preliminary data.</text>
</comment>
<sequence length="134" mass="14716">MEPIAASNTTHGERASHLWALGNLARTSHHGLGELRLSLACKLGEIAKPASTQQRSVHEKHGQLETHDSEWHVKTRLLGTNHPCQVQRWDRLGRSDSSDTPPTIHAAYDIAARTQLLATCASAWRVCIVAAMVL</sequence>
<evidence type="ECO:0000313" key="2">
    <source>
        <dbReference type="Proteomes" id="UP000756921"/>
    </source>
</evidence>
<dbReference type="EMBL" id="WJXW01000010">
    <property type="protein sequence ID" value="KAF9732529.1"/>
    <property type="molecule type" value="Genomic_DNA"/>
</dbReference>
<dbReference type="AlphaFoldDB" id="A0A9P6GE45"/>
<reference evidence="1" key="1">
    <citation type="journal article" date="2020" name="Mol. Plant Microbe Interact.">
        <title>Genome Sequence of the Biocontrol Agent Coniothyrium minitans strain Conio (IMI 134523).</title>
        <authorList>
            <person name="Patel D."/>
            <person name="Shittu T.A."/>
            <person name="Baroncelli R."/>
            <person name="Muthumeenakshi S."/>
            <person name="Osborne T.H."/>
            <person name="Janganan T.K."/>
            <person name="Sreenivasaprasad S."/>
        </authorList>
    </citation>
    <scope>NUCLEOTIDE SEQUENCE</scope>
    <source>
        <strain evidence="1">Conio</strain>
    </source>
</reference>
<accession>A0A9P6GE45</accession>
<name>A0A9P6GE45_9PLEO</name>